<dbReference type="Proteomes" id="UP000185339">
    <property type="component" value="Segment"/>
</dbReference>
<dbReference type="EMBL" id="KJ019041">
    <property type="protein sequence ID" value="AIX17638.1"/>
    <property type="molecule type" value="Genomic_DNA"/>
</dbReference>
<organism evidence="1 2">
    <name type="scientific">Synechococcus phage ACG-2014b</name>
    <dbReference type="NCBI Taxonomy" id="1493508"/>
    <lineage>
        <taxon>Viruses</taxon>
        <taxon>Duplodnaviria</taxon>
        <taxon>Heunggongvirae</taxon>
        <taxon>Uroviricota</taxon>
        <taxon>Caudoviricetes</taxon>
        <taxon>Pantevenvirales</taxon>
        <taxon>Kyanoviridae</taxon>
        <taxon>Nereusvirus</taxon>
        <taxon>Nereusvirus tusconc4</taxon>
    </lineage>
</organism>
<protein>
    <submittedName>
        <fullName evidence="1">PA14 domain-containing protein</fullName>
    </submittedName>
</protein>
<gene>
    <name evidence="1" type="ORF">Syn7803C66_201</name>
</gene>
<name>A0A0E3ETF5_9CAUD</name>
<evidence type="ECO:0000313" key="1">
    <source>
        <dbReference type="EMBL" id="AIX17638.1"/>
    </source>
</evidence>
<evidence type="ECO:0000313" key="2">
    <source>
        <dbReference type="Proteomes" id="UP000185339"/>
    </source>
</evidence>
<proteinExistence type="predicted"/>
<accession>A0A0E3ETF5</accession>
<sequence>MAYYYPEGYFGPICDDGISELDLGNLQRSATSVVDERVIVFDDPNADDYNYYLGEPILRSRKCKVRDDGTYYDCIDDWINPPDAWDDFGRCLDPYGVCYPWASSSVANLRLDEDLFIPNLTPETCSPFDTDINIRTVQFFRANGELATYQRTERSKPVTFPVTSNLEAVVSTSTISARWSGSDLVVDGTGSGRVRLDFEWDDNPSTAGTALSSFRIGGYTFVQTGGEEEGNDSTWISVEAGQVYSGIISGGTGYGGFENKGDDELCFFDSDDDDCNAQLKIKDVAAISTISNVGFWSEDGNKYAVWVNPAVCTLPLDEQSVTYTIPIAHTDDYTFEVGCDDSMQIFINDEQTPFMDVSGGIFREGPLSTPYTATRNLIGNRNLSLTVRCTNSAAGFVDAEGKPYGLAYDWSRNPGGWYIKICRGGGCVQGNDIPWVRSGPDAGGSWGTFMETYAVFPSNSEMLIDQVHTATWNINVPYTGNYVLEYGVDDDGTWDLDGTRIITSPYVPTSNTYALNNLSSGAHTITCTVVNTDNADNWNDNPGGIAWTIRPAATTPGVVKATFDNNGNIVTSGDGFARVVFLFEYDDNPNTYGKAMDSVSWGGFPPNHEGLRFTQHNDSDGSVQSTITMEAGKTHPMSLFGNDGGFVIENNGKKICYRDADGNDCNAYVKITNITQIAGALDDANIIARSTDLLQSGAGNLIWTTRDAIGYEYYEVT</sequence>
<reference evidence="1 2" key="1">
    <citation type="submission" date="2013-12" db="EMBL/GenBank/DDBJ databases">
        <title>Ecological redundancy of diverse viral populations within a natural community.</title>
        <authorList>
            <person name="Gregory A.C."/>
            <person name="LaButti K."/>
            <person name="Copeland A."/>
            <person name="Woyke T."/>
            <person name="Sullivan M.B."/>
        </authorList>
    </citation>
    <scope>NUCLEOTIDE SEQUENCE [LARGE SCALE GENOMIC DNA]</scope>
    <source>
        <strain evidence="1">Syn7803C66</strain>
    </source>
</reference>